<evidence type="ECO:0000256" key="1">
    <source>
        <dbReference type="SAM" id="Phobius"/>
    </source>
</evidence>
<keyword evidence="1" id="KW-1133">Transmembrane helix</keyword>
<reference evidence="3" key="1">
    <citation type="journal article" date="2019" name="Int. J. Syst. Evol. Microbiol.">
        <title>The Global Catalogue of Microorganisms (GCM) 10K type strain sequencing project: providing services to taxonomists for standard genome sequencing and annotation.</title>
        <authorList>
            <consortium name="The Broad Institute Genomics Platform"/>
            <consortium name="The Broad Institute Genome Sequencing Center for Infectious Disease"/>
            <person name="Wu L."/>
            <person name="Ma J."/>
        </authorList>
    </citation>
    <scope>NUCLEOTIDE SEQUENCE [LARGE SCALE GENOMIC DNA]</scope>
    <source>
        <strain evidence="3">CCUG 62981</strain>
    </source>
</reference>
<sequence length="56" mass="6242">MLRDPNGARNSVTNMLPQEIDEFLGKPDPNDDRAAPFVLAGIAFIAAFAAYMFFFF</sequence>
<proteinExistence type="predicted"/>
<organism evidence="2 3">
    <name type="scientific">Glycocaulis abyssi</name>
    <dbReference type="NCBI Taxonomy" id="1433403"/>
    <lineage>
        <taxon>Bacteria</taxon>
        <taxon>Pseudomonadati</taxon>
        <taxon>Pseudomonadota</taxon>
        <taxon>Alphaproteobacteria</taxon>
        <taxon>Maricaulales</taxon>
        <taxon>Maricaulaceae</taxon>
        <taxon>Glycocaulis</taxon>
    </lineage>
</organism>
<dbReference type="Proteomes" id="UP001596024">
    <property type="component" value="Unassembled WGS sequence"/>
</dbReference>
<feature type="transmembrane region" description="Helical" evidence="1">
    <location>
        <begin position="34"/>
        <end position="54"/>
    </location>
</feature>
<dbReference type="EMBL" id="JBHSGQ010000007">
    <property type="protein sequence ID" value="MFC4726159.1"/>
    <property type="molecule type" value="Genomic_DNA"/>
</dbReference>
<comment type="caution">
    <text evidence="2">The sequence shown here is derived from an EMBL/GenBank/DDBJ whole genome shotgun (WGS) entry which is preliminary data.</text>
</comment>
<dbReference type="RefSeq" id="WP_371395186.1">
    <property type="nucleotide sequence ID" value="NZ_CP163422.1"/>
</dbReference>
<evidence type="ECO:0000313" key="2">
    <source>
        <dbReference type="EMBL" id="MFC4726159.1"/>
    </source>
</evidence>
<gene>
    <name evidence="2" type="ORF">ACFPB0_12735</name>
</gene>
<keyword evidence="1" id="KW-0472">Membrane</keyword>
<accession>A0ABV9NFB8</accession>
<keyword evidence="1" id="KW-0812">Transmembrane</keyword>
<protein>
    <submittedName>
        <fullName evidence="2">Uncharacterized protein</fullName>
    </submittedName>
</protein>
<evidence type="ECO:0000313" key="3">
    <source>
        <dbReference type="Proteomes" id="UP001596024"/>
    </source>
</evidence>
<keyword evidence="3" id="KW-1185">Reference proteome</keyword>
<name>A0ABV9NFB8_9PROT</name>